<evidence type="ECO:0000313" key="3">
    <source>
        <dbReference type="Proteomes" id="UP001274830"/>
    </source>
</evidence>
<dbReference type="AlphaFoldDB" id="A0AAE0WUK2"/>
<gene>
    <name evidence="2" type="ORF">LTR78_001747</name>
</gene>
<reference evidence="2" key="1">
    <citation type="submission" date="2023-07" db="EMBL/GenBank/DDBJ databases">
        <title>Black Yeasts Isolated from many extreme environments.</title>
        <authorList>
            <person name="Coleine C."/>
            <person name="Stajich J.E."/>
            <person name="Selbmann L."/>
        </authorList>
    </citation>
    <scope>NUCLEOTIDE SEQUENCE</scope>
    <source>
        <strain evidence="2">CCFEE 5485</strain>
    </source>
</reference>
<dbReference type="Proteomes" id="UP001274830">
    <property type="component" value="Unassembled WGS sequence"/>
</dbReference>
<evidence type="ECO:0000313" key="2">
    <source>
        <dbReference type="EMBL" id="KAK3678450.1"/>
    </source>
</evidence>
<accession>A0AAE0WUK2</accession>
<evidence type="ECO:0000256" key="1">
    <source>
        <dbReference type="SAM" id="MobiDB-lite"/>
    </source>
</evidence>
<feature type="region of interest" description="Disordered" evidence="1">
    <location>
        <begin position="1"/>
        <end position="50"/>
    </location>
</feature>
<keyword evidence="3" id="KW-1185">Reference proteome</keyword>
<protein>
    <submittedName>
        <fullName evidence="2">Uncharacterized protein</fullName>
    </submittedName>
</protein>
<name>A0AAE0WUK2_9PEZI</name>
<sequence length="83" mass="9124">MRAADDPARRSVVTPASIRTDASQAGFDHHTSTSFKISGRSKPQAVMRSPAYSPLSIGSKRHKMGFSDCDDIEPDVDTIRKEF</sequence>
<organism evidence="2 3">
    <name type="scientific">Recurvomyces mirabilis</name>
    <dbReference type="NCBI Taxonomy" id="574656"/>
    <lineage>
        <taxon>Eukaryota</taxon>
        <taxon>Fungi</taxon>
        <taxon>Dikarya</taxon>
        <taxon>Ascomycota</taxon>
        <taxon>Pezizomycotina</taxon>
        <taxon>Dothideomycetes</taxon>
        <taxon>Dothideomycetidae</taxon>
        <taxon>Mycosphaerellales</taxon>
        <taxon>Teratosphaeriaceae</taxon>
        <taxon>Recurvomyces</taxon>
    </lineage>
</organism>
<comment type="caution">
    <text evidence="2">The sequence shown here is derived from an EMBL/GenBank/DDBJ whole genome shotgun (WGS) entry which is preliminary data.</text>
</comment>
<proteinExistence type="predicted"/>
<dbReference type="EMBL" id="JAUTXT010000004">
    <property type="protein sequence ID" value="KAK3678450.1"/>
    <property type="molecule type" value="Genomic_DNA"/>
</dbReference>